<keyword evidence="2" id="KW-0378">Hydrolase</keyword>
<dbReference type="InterPro" id="IPR011639">
    <property type="entry name" value="MethylTrfase_TaqI-like_dom"/>
</dbReference>
<keyword evidence="3" id="KW-1185">Reference proteome</keyword>
<name>D3MSE2_9FIRM</name>
<dbReference type="AlphaFoldDB" id="D3MSE2"/>
<dbReference type="EMBL" id="ADJN01000050">
    <property type="protein sequence ID" value="EFD04955.1"/>
    <property type="molecule type" value="Genomic_DNA"/>
</dbReference>
<dbReference type="GO" id="GO:0003676">
    <property type="term" value="F:nucleic acid binding"/>
    <property type="evidence" value="ECO:0007669"/>
    <property type="project" value="InterPro"/>
</dbReference>
<dbReference type="GO" id="GO:0009007">
    <property type="term" value="F:site-specific DNA-methyltransferase (adenine-specific) activity"/>
    <property type="evidence" value="ECO:0007669"/>
    <property type="project" value="UniProtKB-EC"/>
</dbReference>
<sequence length="337" mass="38584">MSKKLFDFAIGNPPYQEDRKGESNTALPVYHFFMEAAYEVSDIVELITPARFLFNAGRTPKAWNQKMLSDEHFKVIKYEEDASKIFSNTDIKGGVAISYRDDSKVFGAIRTFTTSTELNGILKKIVVKLNEGKTIANIAFVASKFNTENLFTDYEKYRGHERRMSSNVLGFDCFHTDKNENDVLIYGNMDGKRTQMYIDKRYVDMQDLNIDLFKIITPKADGSGKFGDTLTNPVITEPNSGFTHTFLGIGGFKTKYEAESCLKYIKTKFSRTLLGILKITQDLNADKWKYVPIQDFTSKSDIDWSKSIHEIDLQLYRKYGLSAEEVAFIETNVKEME</sequence>
<comment type="caution">
    <text evidence="2">The sequence shown here is derived from an EMBL/GenBank/DDBJ whole genome shotgun (WGS) entry which is preliminary data.</text>
</comment>
<dbReference type="RefSeq" id="WP_004167143.1">
    <property type="nucleotide sequence ID" value="NZ_ADJN01000050.1"/>
</dbReference>
<dbReference type="PROSITE" id="PS00092">
    <property type="entry name" value="N6_MTASE"/>
    <property type="match status" value="1"/>
</dbReference>
<evidence type="ECO:0000259" key="1">
    <source>
        <dbReference type="Pfam" id="PF07669"/>
    </source>
</evidence>
<keyword evidence="2" id="KW-0540">Nuclease</keyword>
<keyword evidence="2" id="KW-0255">Endonuclease</keyword>
<accession>D3MSE2</accession>
<reference evidence="2 3" key="1">
    <citation type="submission" date="2010-01" db="EMBL/GenBank/DDBJ databases">
        <authorList>
            <person name="Dodson R."/>
            <person name="Madupu R."/>
            <person name="Durkin A.S."/>
            <person name="Torralba M."/>
            <person name="Methe B."/>
            <person name="Sutton G.G."/>
            <person name="Strausberg R.L."/>
            <person name="Nelson K.E."/>
        </authorList>
    </citation>
    <scope>NUCLEOTIDE SEQUENCE [LARGE SCALE GENOMIC DNA]</scope>
    <source>
        <strain evidence="2 3">653-L</strain>
    </source>
</reference>
<dbReference type="GO" id="GO:0004519">
    <property type="term" value="F:endonuclease activity"/>
    <property type="evidence" value="ECO:0007669"/>
    <property type="project" value="UniProtKB-KW"/>
</dbReference>
<evidence type="ECO:0000313" key="2">
    <source>
        <dbReference type="EMBL" id="EFD04955.1"/>
    </source>
</evidence>
<dbReference type="GO" id="GO:0032259">
    <property type="term" value="P:methylation"/>
    <property type="evidence" value="ECO:0007669"/>
    <property type="project" value="InterPro"/>
</dbReference>
<protein>
    <submittedName>
        <fullName evidence="2">Eco57I restriction endonuclease</fullName>
    </submittedName>
</protein>
<dbReference type="Proteomes" id="UP000004206">
    <property type="component" value="Unassembled WGS sequence"/>
</dbReference>
<organism evidence="2 3">
    <name type="scientific">Peptostreptococcus anaerobius 653-L</name>
    <dbReference type="NCBI Taxonomy" id="596329"/>
    <lineage>
        <taxon>Bacteria</taxon>
        <taxon>Bacillati</taxon>
        <taxon>Bacillota</taxon>
        <taxon>Clostridia</taxon>
        <taxon>Peptostreptococcales</taxon>
        <taxon>Peptostreptococcaceae</taxon>
        <taxon>Peptostreptococcus</taxon>
    </lineage>
</organism>
<gene>
    <name evidence="2" type="ORF">HMPREF0631_0251</name>
</gene>
<evidence type="ECO:0000313" key="3">
    <source>
        <dbReference type="Proteomes" id="UP000004206"/>
    </source>
</evidence>
<dbReference type="GO" id="GO:0006304">
    <property type="term" value="P:DNA modification"/>
    <property type="evidence" value="ECO:0007669"/>
    <property type="project" value="InterPro"/>
</dbReference>
<proteinExistence type="predicted"/>
<dbReference type="InterPro" id="IPR002052">
    <property type="entry name" value="DNA_methylase_N6_adenine_CS"/>
</dbReference>
<dbReference type="eggNOG" id="COG0286">
    <property type="taxonomic scope" value="Bacteria"/>
</dbReference>
<dbReference type="GeneID" id="79843683"/>
<feature type="domain" description="Type II methyltransferase M.TaqI-like" evidence="1">
    <location>
        <begin position="3"/>
        <end position="86"/>
    </location>
</feature>
<dbReference type="Pfam" id="PF07669">
    <property type="entry name" value="Eco57I"/>
    <property type="match status" value="1"/>
</dbReference>